<evidence type="ECO:0000259" key="3">
    <source>
        <dbReference type="Pfam" id="PF14016"/>
    </source>
</evidence>
<dbReference type="RefSeq" id="WP_052438922.1">
    <property type="nucleotide sequence ID" value="NZ_BBPN01000021.1"/>
</dbReference>
<sequence length="226" mass="21736">MHITSRLFATAGAALIAGLTLTACGGAGSSSSAAGSPAPAASGSTGTTAAPGTGTGSTGTTGSSGVGTGGSGTSTGAARCTVADLRITVQGPAARASEQEPAFADIHVVNTSAHTCTLAGFPGVQPADDQGKSAPLDAVRHQGFPATPVTLRPGGLANAELLYSDVNTQGSASGRLVCAVTGSKVAIILPNTTRQVRVPVTGGVDNGTLNVCGDLTVNPLSGVPND</sequence>
<dbReference type="OrthoDB" id="3400969at2"/>
<dbReference type="Proteomes" id="UP000183015">
    <property type="component" value="Unassembled WGS sequence"/>
</dbReference>
<feature type="domain" description="DUF4232" evidence="3">
    <location>
        <begin position="80"/>
        <end position="220"/>
    </location>
</feature>
<evidence type="ECO:0000313" key="5">
    <source>
        <dbReference type="Proteomes" id="UP000183015"/>
    </source>
</evidence>
<dbReference type="InterPro" id="IPR025326">
    <property type="entry name" value="DUF4232"/>
</dbReference>
<dbReference type="AlphaFoldDB" id="A0A1H7N566"/>
<keyword evidence="5" id="KW-1185">Reference proteome</keyword>
<evidence type="ECO:0000256" key="1">
    <source>
        <dbReference type="SAM" id="MobiDB-lite"/>
    </source>
</evidence>
<name>A0A1H7N566_STRJI</name>
<gene>
    <name evidence="4" type="ORF">SAMN05414137_106220</name>
</gene>
<evidence type="ECO:0000313" key="4">
    <source>
        <dbReference type="EMBL" id="SEL18766.1"/>
    </source>
</evidence>
<dbReference type="PROSITE" id="PS51257">
    <property type="entry name" value="PROKAR_LIPOPROTEIN"/>
    <property type="match status" value="1"/>
</dbReference>
<dbReference type="eggNOG" id="ENOG5031WA3">
    <property type="taxonomic scope" value="Bacteria"/>
</dbReference>
<feature type="compositionally biased region" description="Low complexity" evidence="1">
    <location>
        <begin position="28"/>
        <end position="52"/>
    </location>
</feature>
<feature type="region of interest" description="Disordered" evidence="1">
    <location>
        <begin position="28"/>
        <end position="75"/>
    </location>
</feature>
<dbReference type="EMBL" id="FOAZ01000006">
    <property type="protein sequence ID" value="SEL18766.1"/>
    <property type="molecule type" value="Genomic_DNA"/>
</dbReference>
<keyword evidence="2" id="KW-0732">Signal</keyword>
<feature type="signal peptide" evidence="2">
    <location>
        <begin position="1"/>
        <end position="22"/>
    </location>
</feature>
<accession>A0A1H7N566</accession>
<reference evidence="5" key="1">
    <citation type="submission" date="2016-10" db="EMBL/GenBank/DDBJ databases">
        <authorList>
            <person name="Varghese N."/>
        </authorList>
    </citation>
    <scope>NUCLEOTIDE SEQUENCE [LARGE SCALE GENOMIC DNA]</scope>
    <source>
        <strain evidence="5">DSM 45096 / BCRC 16803 / CGMCC 4.1857 / CIP 109030 / JCM 12277 / KCTC 19219 / NBRC 100920 / 33214</strain>
    </source>
</reference>
<feature type="chain" id="PRO_5039016922" description="DUF4232 domain-containing protein" evidence="2">
    <location>
        <begin position="23"/>
        <end position="226"/>
    </location>
</feature>
<feature type="compositionally biased region" description="Gly residues" evidence="1">
    <location>
        <begin position="53"/>
        <end position="73"/>
    </location>
</feature>
<evidence type="ECO:0000256" key="2">
    <source>
        <dbReference type="SAM" id="SignalP"/>
    </source>
</evidence>
<proteinExistence type="predicted"/>
<dbReference type="Pfam" id="PF14016">
    <property type="entry name" value="DUF4232"/>
    <property type="match status" value="1"/>
</dbReference>
<organism evidence="4 5">
    <name type="scientific">Streptacidiphilus jiangxiensis</name>
    <dbReference type="NCBI Taxonomy" id="235985"/>
    <lineage>
        <taxon>Bacteria</taxon>
        <taxon>Bacillati</taxon>
        <taxon>Actinomycetota</taxon>
        <taxon>Actinomycetes</taxon>
        <taxon>Kitasatosporales</taxon>
        <taxon>Streptomycetaceae</taxon>
        <taxon>Streptacidiphilus</taxon>
    </lineage>
</organism>
<protein>
    <recommendedName>
        <fullName evidence="3">DUF4232 domain-containing protein</fullName>
    </recommendedName>
</protein>